<accession>A0A9Q8P5F5</accession>
<dbReference type="InterPro" id="IPR011009">
    <property type="entry name" value="Kinase-like_dom_sf"/>
</dbReference>
<organism evidence="2 3">
    <name type="scientific">Passalora fulva</name>
    <name type="common">Tomato leaf mold</name>
    <name type="synonym">Cladosporium fulvum</name>
    <dbReference type="NCBI Taxonomy" id="5499"/>
    <lineage>
        <taxon>Eukaryota</taxon>
        <taxon>Fungi</taxon>
        <taxon>Dikarya</taxon>
        <taxon>Ascomycota</taxon>
        <taxon>Pezizomycotina</taxon>
        <taxon>Dothideomycetes</taxon>
        <taxon>Dothideomycetidae</taxon>
        <taxon>Mycosphaerellales</taxon>
        <taxon>Mycosphaerellaceae</taxon>
        <taxon>Fulvia</taxon>
    </lineage>
</organism>
<dbReference type="KEGG" id="ffu:CLAFUR5_03613"/>
<feature type="domain" description="Aminoglycoside phosphotransferase" evidence="1">
    <location>
        <begin position="98"/>
        <end position="248"/>
    </location>
</feature>
<dbReference type="AlphaFoldDB" id="A0A9Q8P5F5"/>
<evidence type="ECO:0000313" key="2">
    <source>
        <dbReference type="EMBL" id="UJO14070.1"/>
    </source>
</evidence>
<dbReference type="OMA" id="LWHGIAF"/>
<dbReference type="SUPFAM" id="SSF56112">
    <property type="entry name" value="Protein kinase-like (PK-like)"/>
    <property type="match status" value="1"/>
</dbReference>
<dbReference type="OrthoDB" id="5598852at2759"/>
<keyword evidence="3" id="KW-1185">Reference proteome</keyword>
<dbReference type="Pfam" id="PF01636">
    <property type="entry name" value="APH"/>
    <property type="match status" value="1"/>
</dbReference>
<dbReference type="RefSeq" id="XP_047758436.1">
    <property type="nucleotide sequence ID" value="XM_047902761.1"/>
</dbReference>
<dbReference type="GeneID" id="71983491"/>
<evidence type="ECO:0000313" key="3">
    <source>
        <dbReference type="Proteomes" id="UP000756132"/>
    </source>
</evidence>
<name>A0A9Q8P5F5_PASFU</name>
<protein>
    <recommendedName>
        <fullName evidence="1">Aminoglycoside phosphotransferase domain-containing protein</fullName>
    </recommendedName>
</protein>
<dbReference type="InterPro" id="IPR002575">
    <property type="entry name" value="Aminoglycoside_PTrfase"/>
</dbReference>
<sequence>MLLANEVTAIAPTSTSSGFNHEDIALCLTIAKAKYPAHRVQLLAQPGGCSLTLSATPPSSTVPSQSHDDDTIVIQFRLSRFSLKATIAHESRAIYGSLVPAPLCFEELDTSHGALLQMCAMTSIEGVRFSEVQPKEKCLGHGDVVRMETLMDGMARFFAVGRKSGNFERSMDGKVGKTILQRLRKLERELPLEWMRTEAGMVADAVERGGLECLPVVLNHGDLLPSNVLVDDKSWELSGLVDWAEAEYLPFGMTLYGIEHLLGFQHECSGTSTVPHFTSYAEAGVLRDRFWARLLEHIPELADIHVQAAVLLSRKIGTLLWHGFAWDDGKIDRVVNGADDLQEMAYLEAFCTATTDQQRSKL</sequence>
<proteinExistence type="predicted"/>
<reference evidence="2" key="1">
    <citation type="submission" date="2021-12" db="EMBL/GenBank/DDBJ databases">
        <authorList>
            <person name="Zaccaron A."/>
            <person name="Stergiopoulos I."/>
        </authorList>
    </citation>
    <scope>NUCLEOTIDE SEQUENCE</scope>
    <source>
        <strain evidence="2">Race5_Kim</strain>
    </source>
</reference>
<reference evidence="2" key="2">
    <citation type="journal article" date="2022" name="Microb. Genom.">
        <title>A chromosome-scale genome assembly of the tomato pathogen Cladosporium fulvum reveals a compartmentalized genome architecture and the presence of a dispensable chromosome.</title>
        <authorList>
            <person name="Zaccaron A.Z."/>
            <person name="Chen L.H."/>
            <person name="Samaras A."/>
            <person name="Stergiopoulos I."/>
        </authorList>
    </citation>
    <scope>NUCLEOTIDE SEQUENCE</scope>
    <source>
        <strain evidence="2">Race5_Kim</strain>
    </source>
</reference>
<gene>
    <name evidence="2" type="ORF">CLAFUR5_03613</name>
</gene>
<dbReference type="Proteomes" id="UP000756132">
    <property type="component" value="Chromosome 2"/>
</dbReference>
<dbReference type="EMBL" id="CP090164">
    <property type="protein sequence ID" value="UJO14070.1"/>
    <property type="molecule type" value="Genomic_DNA"/>
</dbReference>
<evidence type="ECO:0000259" key="1">
    <source>
        <dbReference type="Pfam" id="PF01636"/>
    </source>
</evidence>